<dbReference type="Gene3D" id="3.40.50.300">
    <property type="entry name" value="P-loop containing nucleotide triphosphate hydrolases"/>
    <property type="match status" value="1"/>
</dbReference>
<feature type="domain" description="NadR/Ttd14 AAA" evidence="2">
    <location>
        <begin position="39"/>
        <end position="228"/>
    </location>
</feature>
<reference evidence="3 4" key="1">
    <citation type="submission" date="2018-11" db="EMBL/GenBank/DDBJ databases">
        <title>Sequencing the genomes of 1000 actinobacteria strains.</title>
        <authorList>
            <person name="Klenk H.-P."/>
        </authorList>
    </citation>
    <scope>NUCLEOTIDE SEQUENCE [LARGE SCALE GENOMIC DNA]</scope>
    <source>
        <strain evidence="3 4">DSM 44231</strain>
    </source>
</reference>
<feature type="region of interest" description="Disordered" evidence="1">
    <location>
        <begin position="1"/>
        <end position="24"/>
    </location>
</feature>
<gene>
    <name evidence="3" type="ORF">EDD40_7282</name>
</gene>
<dbReference type="Proteomes" id="UP000268727">
    <property type="component" value="Unassembled WGS sequence"/>
</dbReference>
<sequence length="287" mass="32414">MTTTSDGRSRGSAANGPLRDRVAPTMPLPDFRDHPDLKLAISGTFSSGKSTTTEALSVATGITRTHAKTSRQLLVDLVPGKTVMELSAMELVKLGLRRFEERVHNESGEGPFISDGGVFHEWVYFEARMRVGINPGATWWFQGIKKVMGLPVKHFYQRYTDTLGEITRARAKRIYDAYVHLPVEFDMEPDGHRPVSEPFRRLSDDLLIAALEELRIPYRVVGGSIEERVSTIIDLFGLPLVMPLAEAIEIAEQRVATDLDDLKEDARYHEAQRKKSLLRQIQYAMRY</sequence>
<dbReference type="Pfam" id="PF13521">
    <property type="entry name" value="AAA_28"/>
    <property type="match status" value="1"/>
</dbReference>
<dbReference type="RefSeq" id="WP_211348310.1">
    <property type="nucleotide sequence ID" value="NZ_RJKM01000001.1"/>
</dbReference>
<evidence type="ECO:0000256" key="1">
    <source>
        <dbReference type="SAM" id="MobiDB-lite"/>
    </source>
</evidence>
<dbReference type="InterPro" id="IPR027417">
    <property type="entry name" value="P-loop_NTPase"/>
</dbReference>
<evidence type="ECO:0000313" key="3">
    <source>
        <dbReference type="EMBL" id="ROP41823.1"/>
    </source>
</evidence>
<evidence type="ECO:0000313" key="4">
    <source>
        <dbReference type="Proteomes" id="UP000268727"/>
    </source>
</evidence>
<dbReference type="InterPro" id="IPR038727">
    <property type="entry name" value="NadR/Ttd14_AAA_dom"/>
</dbReference>
<evidence type="ECO:0000259" key="2">
    <source>
        <dbReference type="Pfam" id="PF13521"/>
    </source>
</evidence>
<keyword evidence="4" id="KW-1185">Reference proteome</keyword>
<dbReference type="EMBL" id="RJKM01000001">
    <property type="protein sequence ID" value="ROP41823.1"/>
    <property type="molecule type" value="Genomic_DNA"/>
</dbReference>
<accession>A0A3N1HH33</accession>
<comment type="caution">
    <text evidence="3">The sequence shown here is derived from an EMBL/GenBank/DDBJ whole genome shotgun (WGS) entry which is preliminary data.</text>
</comment>
<organism evidence="3 4">
    <name type="scientific">Saccharothrix texasensis</name>
    <dbReference type="NCBI Taxonomy" id="103734"/>
    <lineage>
        <taxon>Bacteria</taxon>
        <taxon>Bacillati</taxon>
        <taxon>Actinomycetota</taxon>
        <taxon>Actinomycetes</taxon>
        <taxon>Pseudonocardiales</taxon>
        <taxon>Pseudonocardiaceae</taxon>
        <taxon>Saccharothrix</taxon>
    </lineage>
</organism>
<proteinExistence type="predicted"/>
<dbReference type="AlphaFoldDB" id="A0A3N1HH33"/>
<name>A0A3N1HH33_9PSEU</name>
<protein>
    <submittedName>
        <fullName evidence="3">AAA domain-containing protein</fullName>
    </submittedName>
</protein>